<keyword evidence="11" id="KW-0408">Iron</keyword>
<dbReference type="Gene3D" id="1.20.810.10">
    <property type="entry name" value="Cytochrome Bc1 Complex, Chain C"/>
    <property type="match status" value="1"/>
</dbReference>
<dbReference type="SUPFAM" id="SSF81648">
    <property type="entry name" value="a domain/subunit of cytochrome bc1 complex (Ubiquinol-cytochrome c reductase)"/>
    <property type="match status" value="1"/>
</dbReference>
<reference evidence="16" key="1">
    <citation type="submission" date="2015-10" db="EMBL/GenBank/DDBJ databases">
        <authorList>
            <person name="Gilbert D.G."/>
        </authorList>
    </citation>
    <scope>NUCLEOTIDE SEQUENCE</scope>
</reference>
<evidence type="ECO:0000256" key="9">
    <source>
        <dbReference type="ARBA" id="ARBA00022982"/>
    </source>
</evidence>
<evidence type="ECO:0000259" key="14">
    <source>
        <dbReference type="PROSITE" id="PS51002"/>
    </source>
</evidence>
<evidence type="ECO:0000256" key="2">
    <source>
        <dbReference type="ARBA" id="ARBA00004141"/>
    </source>
</evidence>
<dbReference type="PROSITE" id="PS51003">
    <property type="entry name" value="CYTB_CTER"/>
    <property type="match status" value="1"/>
</dbReference>
<dbReference type="CDD" id="cd00284">
    <property type="entry name" value="Cytochrome_b_N"/>
    <property type="match status" value="1"/>
</dbReference>
<dbReference type="GO" id="GO:0016491">
    <property type="term" value="F:oxidoreductase activity"/>
    <property type="evidence" value="ECO:0007669"/>
    <property type="project" value="UniProtKB-KW"/>
</dbReference>
<dbReference type="PANTHER" id="PTHR19271">
    <property type="entry name" value="CYTOCHROME B"/>
    <property type="match status" value="1"/>
</dbReference>
<feature type="transmembrane region" description="Helical" evidence="13">
    <location>
        <begin position="43"/>
        <end position="69"/>
    </location>
</feature>
<feature type="transmembrane region" description="Helical" evidence="13">
    <location>
        <begin position="436"/>
        <end position="456"/>
    </location>
</feature>
<organism evidence="16">
    <name type="scientific">hydrothermal vent metagenome</name>
    <dbReference type="NCBI Taxonomy" id="652676"/>
    <lineage>
        <taxon>unclassified sequences</taxon>
        <taxon>metagenomes</taxon>
        <taxon>ecological metagenomes</taxon>
    </lineage>
</organism>
<keyword evidence="12 13" id="KW-0472">Membrane</keyword>
<keyword evidence="7 13" id="KW-0812">Transmembrane</keyword>
<keyword evidence="9" id="KW-0249">Electron transport</keyword>
<proteinExistence type="predicted"/>
<evidence type="ECO:0000256" key="8">
    <source>
        <dbReference type="ARBA" id="ARBA00022723"/>
    </source>
</evidence>
<keyword evidence="6" id="KW-0679">Respiratory chain</keyword>
<dbReference type="FunFam" id="1.20.810.10:FF:000004">
    <property type="entry name" value="Cytochrome b"/>
    <property type="match status" value="1"/>
</dbReference>
<dbReference type="GO" id="GO:0008121">
    <property type="term" value="F:quinol-cytochrome-c reductase activity"/>
    <property type="evidence" value="ECO:0007669"/>
    <property type="project" value="InterPro"/>
</dbReference>
<dbReference type="InterPro" id="IPR036150">
    <property type="entry name" value="Cyt_b/b6_C_sf"/>
</dbReference>
<evidence type="ECO:0000256" key="12">
    <source>
        <dbReference type="ARBA" id="ARBA00023136"/>
    </source>
</evidence>
<dbReference type="AlphaFoldDB" id="A0A160U0E4"/>
<feature type="transmembrane region" description="Helical" evidence="13">
    <location>
        <begin position="248"/>
        <end position="269"/>
    </location>
</feature>
<dbReference type="Pfam" id="PF00033">
    <property type="entry name" value="Cytochrome_B"/>
    <property type="match status" value="1"/>
</dbReference>
<evidence type="ECO:0000256" key="11">
    <source>
        <dbReference type="ARBA" id="ARBA00023004"/>
    </source>
</evidence>
<feature type="transmembrane region" description="Helical" evidence="13">
    <location>
        <begin position="161"/>
        <end position="182"/>
    </location>
</feature>
<feature type="transmembrane region" description="Helical" evidence="13">
    <location>
        <begin position="89"/>
        <end position="108"/>
    </location>
</feature>
<feature type="domain" description="Cytochrome b/b6 C-terminal region profile" evidence="15">
    <location>
        <begin position="229"/>
        <end position="371"/>
    </location>
</feature>
<comment type="subcellular location">
    <subcellularLocation>
        <location evidence="2">Membrane</location>
        <topology evidence="2">Multi-pass membrane protein</topology>
    </subcellularLocation>
</comment>
<dbReference type="GO" id="GO:0022904">
    <property type="term" value="P:respiratory electron transport chain"/>
    <property type="evidence" value="ECO:0007669"/>
    <property type="project" value="InterPro"/>
</dbReference>
<feature type="transmembrane region" description="Helical" evidence="13">
    <location>
        <begin position="312"/>
        <end position="330"/>
    </location>
</feature>
<evidence type="ECO:0000313" key="16">
    <source>
        <dbReference type="EMBL" id="CUS57013.1"/>
    </source>
</evidence>
<dbReference type="InterPro" id="IPR016174">
    <property type="entry name" value="Di-haem_cyt_TM"/>
</dbReference>
<dbReference type="GO" id="GO:0045275">
    <property type="term" value="C:respiratory chain complex III"/>
    <property type="evidence" value="ECO:0007669"/>
    <property type="project" value="InterPro"/>
</dbReference>
<evidence type="ECO:0000259" key="15">
    <source>
        <dbReference type="PROSITE" id="PS51003"/>
    </source>
</evidence>
<keyword evidence="10 13" id="KW-1133">Transmembrane helix</keyword>
<accession>A0A160U0E4</accession>
<dbReference type="EMBL" id="CZQD01000034">
    <property type="protein sequence ID" value="CUS57013.1"/>
    <property type="molecule type" value="Genomic_DNA"/>
</dbReference>
<feature type="domain" description="Cytochrome b/b6 N-terminal region profile" evidence="14">
    <location>
        <begin position="14"/>
        <end position="225"/>
    </location>
</feature>
<comment type="cofactor">
    <cofactor evidence="1">
        <name>heme b</name>
        <dbReference type="ChEBI" id="CHEBI:60344"/>
    </cofactor>
</comment>
<evidence type="ECO:0000256" key="10">
    <source>
        <dbReference type="ARBA" id="ARBA00022989"/>
    </source>
</evidence>
<dbReference type="PROSITE" id="PS51002">
    <property type="entry name" value="CYTB_NTER"/>
    <property type="match status" value="1"/>
</dbReference>
<keyword evidence="5" id="KW-0349">Heme</keyword>
<dbReference type="PANTHER" id="PTHR19271:SF16">
    <property type="entry name" value="CYTOCHROME B"/>
    <property type="match status" value="1"/>
</dbReference>
<evidence type="ECO:0000256" key="3">
    <source>
        <dbReference type="ARBA" id="ARBA00013531"/>
    </source>
</evidence>
<gene>
    <name evidence="16" type="ORF">MGWOODY_Hyp1475</name>
</gene>
<evidence type="ECO:0000256" key="6">
    <source>
        <dbReference type="ARBA" id="ARBA00022660"/>
    </source>
</evidence>
<name>A0A160U0E4_9ZZZZ</name>
<dbReference type="GO" id="GO:0046872">
    <property type="term" value="F:metal ion binding"/>
    <property type="evidence" value="ECO:0007669"/>
    <property type="project" value="UniProtKB-KW"/>
</dbReference>
<dbReference type="InterPro" id="IPR005798">
    <property type="entry name" value="Cyt_b/b6_C"/>
</dbReference>
<evidence type="ECO:0000256" key="1">
    <source>
        <dbReference type="ARBA" id="ARBA00001970"/>
    </source>
</evidence>
<keyword evidence="8" id="KW-0479">Metal-binding</keyword>
<evidence type="ECO:0000256" key="7">
    <source>
        <dbReference type="ARBA" id="ARBA00022692"/>
    </source>
</evidence>
<dbReference type="InterPro" id="IPR048260">
    <property type="entry name" value="Cytochrome_b_C_euk/bac"/>
</dbReference>
<dbReference type="Pfam" id="PF00032">
    <property type="entry name" value="Cytochrom_B_C"/>
    <property type="match status" value="1"/>
</dbReference>
<dbReference type="CDD" id="cd00290">
    <property type="entry name" value="cytochrome_b_C"/>
    <property type="match status" value="1"/>
</dbReference>
<evidence type="ECO:0000256" key="5">
    <source>
        <dbReference type="ARBA" id="ARBA00022617"/>
    </source>
</evidence>
<keyword evidence="4" id="KW-0813">Transport</keyword>
<feature type="transmembrane region" description="Helical" evidence="13">
    <location>
        <begin position="350"/>
        <end position="368"/>
    </location>
</feature>
<sequence>MSGHESSYTPTNAFTKWLDTRLPLVRFAQDTAINFPTPKNLNYWYTFGGILAVCLVIQILTGIILAMHYEASVDGAFASVERIMRDVPYGWLLRYIHANGASMFFLAVYIHMFRGLYYGSYKAPREVLWILGCVIYLLMMATAFLGYMLPWGQMSYHGANVITSLFGAIPLIGESLQTWILGGPSIGNQTLQRFFSLHYLLPFMIVGAVILHVWALHVPGNNNPTGVEVQDVAKDTVPFHPYYTVKDAFAIVIFLIMFAVFVFYAPNVLGHADNYIEANPLVTPAHIVPEWYLLPFYAILRAITFDLGPIPAKLLGVIFMFAAIAVLFILPWLDTSKVKSMRYRPVAKQFFFGFVAVCLLLGWCGAANPDDAVIPALQGDPKLVVSYTADGQEATSEYKGGGEAYIDAKRFMESLPADSNPSLSAVSAETFRFRHFSLFLTFCYFGFFVLLFFLGLTEKPKELPESIHKSVLKRHKASASAVPAE</sequence>
<dbReference type="InterPro" id="IPR027387">
    <property type="entry name" value="Cytb/b6-like_sf"/>
</dbReference>
<dbReference type="SUPFAM" id="SSF81342">
    <property type="entry name" value="Transmembrane di-heme cytochromes"/>
    <property type="match status" value="1"/>
</dbReference>
<keyword evidence="16" id="KW-0560">Oxidoreductase</keyword>
<feature type="transmembrane region" description="Helical" evidence="13">
    <location>
        <begin position="128"/>
        <end position="149"/>
    </location>
</feature>
<dbReference type="InterPro" id="IPR005797">
    <property type="entry name" value="Cyt_b/b6_N"/>
</dbReference>
<evidence type="ECO:0000256" key="13">
    <source>
        <dbReference type="SAM" id="Phobius"/>
    </source>
</evidence>
<protein>
    <recommendedName>
        <fullName evidence="3">Cytochrome b</fullName>
    </recommendedName>
</protein>
<feature type="transmembrane region" description="Helical" evidence="13">
    <location>
        <begin position="281"/>
        <end position="300"/>
    </location>
</feature>
<evidence type="ECO:0000256" key="4">
    <source>
        <dbReference type="ARBA" id="ARBA00022448"/>
    </source>
</evidence>
<dbReference type="InterPro" id="IPR048259">
    <property type="entry name" value="Cytochrome_b_N_euk/bac"/>
</dbReference>
<feature type="transmembrane region" description="Helical" evidence="13">
    <location>
        <begin position="194"/>
        <end position="215"/>
    </location>
</feature>